<sequence>MTRDREAARTSAQVSVRRARKTASWLGVTATSPRIVQALKAAIAVAIAWSIAPLLPGVADDYPYYAPLGALVSMYPTLMSSVRNSLQTLGGLTVGIVLAGAVIVLSEPNVLTISLAVGVGAAIAATGWFGASREYIPVTALFVLIVGGPNADGYSIGYLVQMTLGILVGLAVNLVFFPPLAFEAVGQQLTRFRATLADQLSEVADALADSWPPEEDGWASRSQELVAVGRAVRNAVSHADDSRKGNPRARVHRRDLRSDYEELSALENVTFHVRDLTEVLAAAVWGQPVQLELRPELRPALGRTLHAVATVLRDWDPDDTVQVAFAAAEAALQDLMTELDERRSTAPVTSLGVAATVAMDVTRILTALRPHILPAAAAEAESDGEPAPDTTPTR</sequence>
<comment type="subcellular location">
    <subcellularLocation>
        <location evidence="1">Cell membrane</location>
        <topology evidence="1">Multi-pass membrane protein</topology>
    </subcellularLocation>
</comment>
<comment type="similarity">
    <text evidence="6">Belongs to the YccS/YhfK family.</text>
</comment>
<feature type="domain" description="Integral membrane bound transporter" evidence="8">
    <location>
        <begin position="47"/>
        <end position="172"/>
    </location>
</feature>
<accession>A0ABY2J432</accession>
<keyword evidence="5 7" id="KW-0472">Membrane</keyword>
<dbReference type="PANTHER" id="PTHR30509">
    <property type="entry name" value="P-HYDROXYBENZOIC ACID EFFLUX PUMP SUBUNIT-RELATED"/>
    <property type="match status" value="1"/>
</dbReference>
<feature type="transmembrane region" description="Helical" evidence="7">
    <location>
        <begin position="38"/>
        <end position="56"/>
    </location>
</feature>
<evidence type="ECO:0000256" key="1">
    <source>
        <dbReference type="ARBA" id="ARBA00004651"/>
    </source>
</evidence>
<keyword evidence="3 7" id="KW-0812">Transmembrane</keyword>
<dbReference type="InterPro" id="IPR049453">
    <property type="entry name" value="Memb_transporter_dom"/>
</dbReference>
<keyword evidence="4 7" id="KW-1133">Transmembrane helix</keyword>
<dbReference type="PANTHER" id="PTHR30509:SF9">
    <property type="entry name" value="MULTIDRUG RESISTANCE PROTEIN MDTO"/>
    <property type="match status" value="1"/>
</dbReference>
<evidence type="ECO:0000256" key="3">
    <source>
        <dbReference type="ARBA" id="ARBA00022692"/>
    </source>
</evidence>
<dbReference type="RefSeq" id="WP_134429856.1">
    <property type="nucleotide sequence ID" value="NZ_SOGQ01000045.1"/>
</dbReference>
<comment type="caution">
    <text evidence="9">The sequence shown here is derived from an EMBL/GenBank/DDBJ whole genome shotgun (WGS) entry which is preliminary data.</text>
</comment>
<reference evidence="9 10" key="1">
    <citation type="submission" date="2019-03" db="EMBL/GenBank/DDBJ databases">
        <title>Genomics of glacier-inhabiting Cryobacterium strains.</title>
        <authorList>
            <person name="Liu Q."/>
            <person name="Xin Y.-H."/>
        </authorList>
    </citation>
    <scope>NUCLEOTIDE SEQUENCE [LARGE SCALE GENOMIC DNA]</scope>
    <source>
        <strain evidence="9 10">TMT1-23-1</strain>
    </source>
</reference>
<dbReference type="EMBL" id="SOGQ01000045">
    <property type="protein sequence ID" value="TFC99634.1"/>
    <property type="molecule type" value="Genomic_DNA"/>
</dbReference>
<proteinExistence type="inferred from homology"/>
<feature type="transmembrane region" description="Helical" evidence="7">
    <location>
        <begin position="111"/>
        <end position="131"/>
    </location>
</feature>
<feature type="transmembrane region" description="Helical" evidence="7">
    <location>
        <begin position="162"/>
        <end position="182"/>
    </location>
</feature>
<evidence type="ECO:0000256" key="7">
    <source>
        <dbReference type="SAM" id="Phobius"/>
    </source>
</evidence>
<evidence type="ECO:0000313" key="9">
    <source>
        <dbReference type="EMBL" id="TFC99634.1"/>
    </source>
</evidence>
<protein>
    <submittedName>
        <fullName evidence="9">FUSC family protein</fullName>
    </submittedName>
</protein>
<keyword evidence="2" id="KW-1003">Cell membrane</keyword>
<evidence type="ECO:0000256" key="6">
    <source>
        <dbReference type="ARBA" id="ARBA00043993"/>
    </source>
</evidence>
<evidence type="ECO:0000256" key="2">
    <source>
        <dbReference type="ARBA" id="ARBA00022475"/>
    </source>
</evidence>
<name>A0ABY2J432_9MICO</name>
<keyword evidence="10" id="KW-1185">Reference proteome</keyword>
<organism evidence="9 10">
    <name type="scientific">Cryobacterium sinapicolor</name>
    <dbReference type="NCBI Taxonomy" id="1259236"/>
    <lineage>
        <taxon>Bacteria</taxon>
        <taxon>Bacillati</taxon>
        <taxon>Actinomycetota</taxon>
        <taxon>Actinomycetes</taxon>
        <taxon>Micrococcales</taxon>
        <taxon>Microbacteriaceae</taxon>
        <taxon>Cryobacterium</taxon>
    </lineage>
</organism>
<evidence type="ECO:0000256" key="4">
    <source>
        <dbReference type="ARBA" id="ARBA00022989"/>
    </source>
</evidence>
<feature type="transmembrane region" description="Helical" evidence="7">
    <location>
        <begin position="86"/>
        <end position="105"/>
    </location>
</feature>
<feature type="transmembrane region" description="Helical" evidence="7">
    <location>
        <begin position="138"/>
        <end position="156"/>
    </location>
</feature>
<evidence type="ECO:0000256" key="5">
    <source>
        <dbReference type="ARBA" id="ARBA00023136"/>
    </source>
</evidence>
<evidence type="ECO:0000313" key="10">
    <source>
        <dbReference type="Proteomes" id="UP000297853"/>
    </source>
</evidence>
<evidence type="ECO:0000259" key="8">
    <source>
        <dbReference type="Pfam" id="PF13515"/>
    </source>
</evidence>
<gene>
    <name evidence="9" type="ORF">E3T28_08790</name>
</gene>
<dbReference type="Pfam" id="PF13515">
    <property type="entry name" value="FUSC_2"/>
    <property type="match status" value="1"/>
</dbReference>
<dbReference type="Proteomes" id="UP000297853">
    <property type="component" value="Unassembled WGS sequence"/>
</dbReference>